<dbReference type="EMBL" id="CP023483">
    <property type="protein sequence ID" value="ATF26535.1"/>
    <property type="molecule type" value="Genomic_DNA"/>
</dbReference>
<dbReference type="NCBIfam" id="TIGR01655">
    <property type="entry name" value="yxeA_fam"/>
    <property type="match status" value="1"/>
</dbReference>
<name>A0A1D2LZQ9_BROTH</name>
<dbReference type="PANTHER" id="PTHR36433:SF3">
    <property type="entry name" value="YXEA FAMILY PROTEIN"/>
    <property type="match status" value="1"/>
</dbReference>
<evidence type="ECO:0000313" key="1">
    <source>
        <dbReference type="EMBL" id="ATF26535.1"/>
    </source>
</evidence>
<evidence type="ECO:0000313" key="2">
    <source>
        <dbReference type="Proteomes" id="UP000243591"/>
    </source>
</evidence>
<dbReference type="KEGG" id="bths:CNY62_09110"/>
<dbReference type="AlphaFoldDB" id="A0A1D2LZQ9"/>
<protein>
    <recommendedName>
        <fullName evidence="3">YxeA family protein</fullName>
    </recommendedName>
</protein>
<sequence>MRTLAASLITVLFITVICIKLPYHRPLLDRLNPTLCETTSYAKVPMDVTNYNKILAYERDGKPVKYTFNFAAIDQKKSFVKIYHRGLYIIKIAYVPFKNLPKRVQKKLTEANVNTR</sequence>
<dbReference type="InterPro" id="IPR036166">
    <property type="entry name" value="YxeA-like_sf"/>
</dbReference>
<dbReference type="RefSeq" id="WP_069125121.1">
    <property type="nucleotide sequence ID" value="NZ_CP023483.1"/>
</dbReference>
<dbReference type="PANTHER" id="PTHR36433">
    <property type="entry name" value="HYPOTHETICAL CYTOSOLIC PROTEIN"/>
    <property type="match status" value="1"/>
</dbReference>
<reference evidence="1 2" key="1">
    <citation type="submission" date="2017-09" db="EMBL/GenBank/DDBJ databases">
        <title>Complete Genome Sequences of Two Strains of the Meat Spoilage Bacterium Brochothrix thermosphacta Isolated from Ground Chicken.</title>
        <authorList>
            <person name="Paoli G.C."/>
            <person name="Wijey C."/>
            <person name="Chen C.-Y."/>
            <person name="Nguyen L."/>
            <person name="Yan X."/>
            <person name="Irwin P.L."/>
        </authorList>
    </citation>
    <scope>NUCLEOTIDE SEQUENCE [LARGE SCALE GENOMIC DNA]</scope>
    <source>
        <strain evidence="1 2">BI</strain>
    </source>
</reference>
<keyword evidence="2" id="KW-1185">Reference proteome</keyword>
<accession>A0A1D2LZQ9</accession>
<evidence type="ECO:0008006" key="3">
    <source>
        <dbReference type="Google" id="ProtNLM"/>
    </source>
</evidence>
<gene>
    <name evidence="1" type="ORF">CNY62_09110</name>
</gene>
<dbReference type="STRING" id="2756.BFR44_08190"/>
<proteinExistence type="predicted"/>
<dbReference type="Proteomes" id="UP000243591">
    <property type="component" value="Chromosome"/>
</dbReference>
<organism evidence="1 2">
    <name type="scientific">Brochothrix thermosphacta</name>
    <name type="common">Microbacterium thermosphactum</name>
    <dbReference type="NCBI Taxonomy" id="2756"/>
    <lineage>
        <taxon>Bacteria</taxon>
        <taxon>Bacillati</taxon>
        <taxon>Bacillota</taxon>
        <taxon>Bacilli</taxon>
        <taxon>Bacillales</taxon>
        <taxon>Listeriaceae</taxon>
        <taxon>Brochothrix</taxon>
    </lineage>
</organism>
<dbReference type="Gene3D" id="2.40.50.480">
    <property type="match status" value="1"/>
</dbReference>
<dbReference type="InterPro" id="IPR006542">
    <property type="entry name" value="DUF1093"/>
</dbReference>
<dbReference type="SUPFAM" id="SSF159121">
    <property type="entry name" value="BC4932-like"/>
    <property type="match status" value="1"/>
</dbReference>